<keyword evidence="2" id="KW-1185">Reference proteome</keyword>
<dbReference type="EMBL" id="QTSX02000942">
    <property type="protein sequence ID" value="KAJ9083724.1"/>
    <property type="molecule type" value="Genomic_DNA"/>
</dbReference>
<reference evidence="1" key="1">
    <citation type="submission" date="2022-04" db="EMBL/GenBank/DDBJ databases">
        <title>Genome of the entomopathogenic fungus Entomophthora muscae.</title>
        <authorList>
            <person name="Elya C."/>
            <person name="Lovett B.R."/>
            <person name="Lee E."/>
            <person name="Macias A.M."/>
            <person name="Hajek A.E."/>
            <person name="De Bivort B.L."/>
            <person name="Kasson M.T."/>
            <person name="De Fine Licht H.H."/>
            <person name="Stajich J.E."/>
        </authorList>
    </citation>
    <scope>NUCLEOTIDE SEQUENCE</scope>
    <source>
        <strain evidence="1">Berkeley</strain>
    </source>
</reference>
<protein>
    <submittedName>
        <fullName evidence="1">Ribosome biogenesis protein erb1</fullName>
    </submittedName>
</protein>
<accession>A0ACC2U9K2</accession>
<gene>
    <name evidence="1" type="primary">ERB1_3</name>
    <name evidence="1" type="ORF">DSO57_1031816</name>
</gene>
<comment type="caution">
    <text evidence="1">The sequence shown here is derived from an EMBL/GenBank/DDBJ whole genome shotgun (WGS) entry which is preliminary data.</text>
</comment>
<organism evidence="1 2">
    <name type="scientific">Entomophthora muscae</name>
    <dbReference type="NCBI Taxonomy" id="34485"/>
    <lineage>
        <taxon>Eukaryota</taxon>
        <taxon>Fungi</taxon>
        <taxon>Fungi incertae sedis</taxon>
        <taxon>Zoopagomycota</taxon>
        <taxon>Entomophthoromycotina</taxon>
        <taxon>Entomophthoromycetes</taxon>
        <taxon>Entomophthorales</taxon>
        <taxon>Entomophthoraceae</taxon>
        <taxon>Entomophthora</taxon>
    </lineage>
</organism>
<sequence length="759" mass="85674">MAKGRVKQARKYQSSDSEDEIKLSTLNIDAGASDEEGSDLEDGPEMDFPEDNSDDEIPNIRVSDSETLNGKDSESLSGSKTGNVDEEDSDEEYPSSDTELSDEEEDINSDLEVTSEYVTKKNKKFPERLPEIDPVYDSDSSTEETQNTVGNVPMEWYNDYPHIGYTVDGKKIFKPATKDELDKFLDNADNADAGKTVFDVLEQKDRRLTDEELSIIQRVVSGKMGAEGYDPYPDLVEYFSSKVLQTPLTGGTEPKRRFIPSIAENRKIVALVKAIRRGELVGRRPVEQKPKFYDVWNDPAGKPKFLGYIPAPKQRPPTNAESYNPPEEYLFDEDELKDWKSKDPNERRLDFIPQKYSTLRAVPAYERSYQETFRRCLDLYLNPRVRKNRMDLDPDSLVPKLPDPKDLQPFPTRLSVVFEGHEGKVRTFSMDSSGEYMVSGSDDGTVKVWEVATGRCIQTIVLSGIIYSVAWNPNPSLALIAATTEDQVVLFTPRLLGDEAVLYQTEALIDAGFNSPTALANEANIGSWQKPTAAQKELGIVLTVSHSTSVKQVVWHRKGDYFATVSPKDGGSAIMIHQLSKHQSQRPFRKLKGAIQKVVFHPTQPHFVIATQRFVRVYNLQLQTLEKTLITGSQWVSSLDVHPQGDNIIVGSYDRRLNWFDMDLSSKPYKTLRFHKEAIRAVGFHKRYPLFASCSDDGSLQVFHGMVYNDLMQNPLIVPVKILRGHQITDSLGILHLEFHPHQPWLLSSGSDGKICLFT</sequence>
<dbReference type="Proteomes" id="UP001165960">
    <property type="component" value="Unassembled WGS sequence"/>
</dbReference>
<evidence type="ECO:0000313" key="1">
    <source>
        <dbReference type="EMBL" id="KAJ9083724.1"/>
    </source>
</evidence>
<proteinExistence type="predicted"/>
<evidence type="ECO:0000313" key="2">
    <source>
        <dbReference type="Proteomes" id="UP001165960"/>
    </source>
</evidence>
<name>A0ACC2U9K2_9FUNG</name>